<dbReference type="AlphaFoldDB" id="A0A4S4LDG2"/>
<feature type="compositionally biased region" description="Basic and acidic residues" evidence="1">
    <location>
        <begin position="318"/>
        <end position="351"/>
    </location>
</feature>
<feature type="non-terminal residue" evidence="2">
    <location>
        <position position="495"/>
    </location>
</feature>
<evidence type="ECO:0000256" key="1">
    <source>
        <dbReference type="SAM" id="MobiDB-lite"/>
    </source>
</evidence>
<protein>
    <submittedName>
        <fullName evidence="2">Uncharacterized protein</fullName>
    </submittedName>
</protein>
<keyword evidence="3" id="KW-1185">Reference proteome</keyword>
<gene>
    <name evidence="2" type="ORF">EW145_g3221</name>
</gene>
<evidence type="ECO:0000313" key="2">
    <source>
        <dbReference type="EMBL" id="THH07690.1"/>
    </source>
</evidence>
<dbReference type="PANTHER" id="PTHR14304:SF11">
    <property type="entry name" value="SAP DOMAIN-CONTAINING PROTEIN"/>
    <property type="match status" value="1"/>
</dbReference>
<dbReference type="OrthoDB" id="6382818at2759"/>
<feature type="compositionally biased region" description="Basic and acidic residues" evidence="1">
    <location>
        <begin position="389"/>
        <end position="403"/>
    </location>
</feature>
<feature type="compositionally biased region" description="Basic and acidic residues" evidence="1">
    <location>
        <begin position="269"/>
        <end position="297"/>
    </location>
</feature>
<comment type="caution">
    <text evidence="2">The sequence shown here is derived from an EMBL/GenBank/DDBJ whole genome shotgun (WGS) entry which is preliminary data.</text>
</comment>
<organism evidence="2 3">
    <name type="scientific">Phellinidium pouzarii</name>
    <dbReference type="NCBI Taxonomy" id="167371"/>
    <lineage>
        <taxon>Eukaryota</taxon>
        <taxon>Fungi</taxon>
        <taxon>Dikarya</taxon>
        <taxon>Basidiomycota</taxon>
        <taxon>Agaricomycotina</taxon>
        <taxon>Agaricomycetes</taxon>
        <taxon>Hymenochaetales</taxon>
        <taxon>Hymenochaetaceae</taxon>
        <taxon>Phellinidium</taxon>
    </lineage>
</organism>
<reference evidence="2 3" key="1">
    <citation type="submission" date="2019-02" db="EMBL/GenBank/DDBJ databases">
        <title>Genome sequencing of the rare red list fungi Phellinidium pouzarii.</title>
        <authorList>
            <person name="Buettner E."/>
            <person name="Kellner H."/>
        </authorList>
    </citation>
    <scope>NUCLEOTIDE SEQUENCE [LARGE SCALE GENOMIC DNA]</scope>
    <source>
        <strain evidence="2 3">DSM 108285</strain>
    </source>
</reference>
<dbReference type="Proteomes" id="UP000308199">
    <property type="component" value="Unassembled WGS sequence"/>
</dbReference>
<sequence>MSNYPYASPTYQGAPPTSPYAQAGGASQYGVAPAQAASYTPYAAPAAAPGAYPHSPYAASAAMPNQAPVSASAYPHSPYAGSVHSGAGLDPRAERTGLFLRRTFTAHSEFAVPACRNHGGVWWRTGHDRRGGTAATTLRGERTARRGHVHDYDGCAGTAVAATYRSPQGVTYEGIQWLPTETSASPPIGIAPAGPDVIASFRGQLPTAGDTQATTVRDYRDERANRDVYDYSFVPCFAASIDSVYREKEENRRRRREEKEAAKRSAAWEAERRAREKAEEKEIRKARERDAEIDRTSRLRRMPSTGAGLGAGLGPTGYDRERSRERGGGLREREVRERERENERELERRMGDLNVSGRGLTAGTRSRRQSMSMPSPSGVTRPIYAEADPYDREYERERERGLDDYGQSETRRSSIYGAPERPSSIYGASERANNIYSVPERANTGYSAPERSSIYAAPERSGVYAAPERSPYRRATSPLPPAMGPGGVPVYPPGH</sequence>
<proteinExistence type="predicted"/>
<feature type="region of interest" description="Disordered" evidence="1">
    <location>
        <begin position="247"/>
        <end position="428"/>
    </location>
</feature>
<feature type="region of interest" description="Disordered" evidence="1">
    <location>
        <begin position="442"/>
        <end position="495"/>
    </location>
</feature>
<dbReference type="EMBL" id="SGPK01000131">
    <property type="protein sequence ID" value="THH07690.1"/>
    <property type="molecule type" value="Genomic_DNA"/>
</dbReference>
<dbReference type="PANTHER" id="PTHR14304">
    <property type="entry name" value="CELL DIVISION CYCLE AND APOPTOSIS REGULATOR PROTEIN"/>
    <property type="match status" value="1"/>
</dbReference>
<feature type="compositionally biased region" description="Basic and acidic residues" evidence="1">
    <location>
        <begin position="247"/>
        <end position="263"/>
    </location>
</feature>
<dbReference type="GO" id="GO:0005634">
    <property type="term" value="C:nucleus"/>
    <property type="evidence" value="ECO:0007669"/>
    <property type="project" value="TreeGrafter"/>
</dbReference>
<dbReference type="InterPro" id="IPR025224">
    <property type="entry name" value="CCAR1/CCAR2"/>
</dbReference>
<name>A0A4S4LDG2_9AGAM</name>
<accession>A0A4S4LDG2</accession>
<evidence type="ECO:0000313" key="3">
    <source>
        <dbReference type="Proteomes" id="UP000308199"/>
    </source>
</evidence>
<dbReference type="GO" id="GO:0006355">
    <property type="term" value="P:regulation of DNA-templated transcription"/>
    <property type="evidence" value="ECO:0007669"/>
    <property type="project" value="InterPro"/>
</dbReference>